<organism evidence="9 10">
    <name type="scientific">Beauveria brongniartii RCEF 3172</name>
    <dbReference type="NCBI Taxonomy" id="1081107"/>
    <lineage>
        <taxon>Eukaryota</taxon>
        <taxon>Fungi</taxon>
        <taxon>Dikarya</taxon>
        <taxon>Ascomycota</taxon>
        <taxon>Pezizomycotina</taxon>
        <taxon>Sordariomycetes</taxon>
        <taxon>Hypocreomycetidae</taxon>
        <taxon>Hypocreales</taxon>
        <taxon>Cordycipitaceae</taxon>
        <taxon>Beauveria</taxon>
        <taxon>Beauveria brongniartii</taxon>
    </lineage>
</organism>
<evidence type="ECO:0000256" key="3">
    <source>
        <dbReference type="ARBA" id="ARBA00022833"/>
    </source>
</evidence>
<dbReference type="PANTHER" id="PTHR28088">
    <property type="entry name" value="TRANSCRIPTIONAL ACTIVATOR HAA1-RELATED"/>
    <property type="match status" value="1"/>
</dbReference>
<keyword evidence="5" id="KW-0805">Transcription regulation</keyword>
<comment type="subcellular location">
    <subcellularLocation>
        <location evidence="1">Nucleus</location>
    </subcellularLocation>
</comment>
<dbReference type="InterPro" id="IPR001083">
    <property type="entry name" value="Cu_fist_DNA-bd_dom"/>
</dbReference>
<gene>
    <name evidence="9" type="ORF">BBO_09073</name>
</gene>
<dbReference type="GO" id="GO:0005507">
    <property type="term" value="F:copper ion binding"/>
    <property type="evidence" value="ECO:0007669"/>
    <property type="project" value="InterPro"/>
</dbReference>
<dbReference type="SMART" id="SM00412">
    <property type="entry name" value="Cu_FIST"/>
    <property type="match status" value="1"/>
</dbReference>
<protein>
    <submittedName>
        <fullName evidence="9">Copper fist DNA binding domain protein</fullName>
    </submittedName>
</protein>
<dbReference type="GO" id="GO:0000981">
    <property type="term" value="F:DNA-binding transcription factor activity, RNA polymerase II-specific"/>
    <property type="evidence" value="ECO:0007669"/>
    <property type="project" value="TreeGrafter"/>
</dbReference>
<evidence type="ECO:0000259" key="8">
    <source>
        <dbReference type="PROSITE" id="PS50073"/>
    </source>
</evidence>
<dbReference type="GO" id="GO:0006878">
    <property type="term" value="P:intracellular copper ion homeostasis"/>
    <property type="evidence" value="ECO:0007669"/>
    <property type="project" value="TreeGrafter"/>
</dbReference>
<comment type="caution">
    <text evidence="9">The sequence shown here is derived from an EMBL/GenBank/DDBJ whole genome shotgun (WGS) entry which is preliminary data.</text>
</comment>
<keyword evidence="7" id="KW-0539">Nucleus</keyword>
<keyword evidence="4" id="KW-0186">Copper</keyword>
<evidence type="ECO:0000256" key="7">
    <source>
        <dbReference type="ARBA" id="ARBA00023242"/>
    </source>
</evidence>
<dbReference type="FunFam" id="3.90.430.10:FF:000001">
    <property type="entry name" value="Copper fist DNA-binding protein"/>
    <property type="match status" value="1"/>
</dbReference>
<evidence type="ECO:0000256" key="4">
    <source>
        <dbReference type="ARBA" id="ARBA00023008"/>
    </source>
</evidence>
<keyword evidence="2" id="KW-0479">Metal-binding</keyword>
<dbReference type="InterPro" id="IPR051763">
    <property type="entry name" value="Copper_Homeo_Regul"/>
</dbReference>
<dbReference type="Gene3D" id="3.90.430.10">
    <property type="entry name" value="Copper fist DNA-binding domain"/>
    <property type="match status" value="1"/>
</dbReference>
<dbReference type="Proteomes" id="UP000076863">
    <property type="component" value="Unassembled WGS sequence"/>
</dbReference>
<feature type="domain" description="Copper-fist" evidence="8">
    <location>
        <begin position="1"/>
        <end position="39"/>
    </location>
</feature>
<reference evidence="9 10" key="1">
    <citation type="journal article" date="2016" name="Genome Biol. Evol.">
        <title>Divergent and convergent evolution of fungal pathogenicity.</title>
        <authorList>
            <person name="Shang Y."/>
            <person name="Xiao G."/>
            <person name="Zheng P."/>
            <person name="Cen K."/>
            <person name="Zhan S."/>
            <person name="Wang C."/>
        </authorList>
    </citation>
    <scope>NUCLEOTIDE SEQUENCE [LARGE SCALE GENOMIC DNA]</scope>
    <source>
        <strain evidence="9 10">RCEF 3172</strain>
    </source>
</reference>
<keyword evidence="3" id="KW-0862">Zinc</keyword>
<dbReference type="PRINTS" id="PR00617">
    <property type="entry name" value="COPPERFIST"/>
</dbReference>
<evidence type="ECO:0000256" key="5">
    <source>
        <dbReference type="ARBA" id="ARBA00023015"/>
    </source>
</evidence>
<accession>A0A166WHR4</accession>
<dbReference type="PROSITE" id="PS50073">
    <property type="entry name" value="COPPER_FIST_2"/>
    <property type="match status" value="1"/>
</dbReference>
<dbReference type="GO" id="GO:0005634">
    <property type="term" value="C:nucleus"/>
    <property type="evidence" value="ECO:0007669"/>
    <property type="project" value="UniProtKB-SubCell"/>
</dbReference>
<dbReference type="SMART" id="SM01090">
    <property type="entry name" value="Copper-fist"/>
    <property type="match status" value="1"/>
</dbReference>
<dbReference type="GO" id="GO:0045944">
    <property type="term" value="P:positive regulation of transcription by RNA polymerase II"/>
    <property type="evidence" value="ECO:0007669"/>
    <property type="project" value="TreeGrafter"/>
</dbReference>
<dbReference type="Pfam" id="PF00649">
    <property type="entry name" value="Copper-fist"/>
    <property type="match status" value="1"/>
</dbReference>
<evidence type="ECO:0000256" key="1">
    <source>
        <dbReference type="ARBA" id="ARBA00004123"/>
    </source>
</evidence>
<dbReference type="OrthoDB" id="5600085at2759"/>
<evidence type="ECO:0000313" key="9">
    <source>
        <dbReference type="EMBL" id="OAA34741.1"/>
    </source>
</evidence>
<dbReference type="GO" id="GO:0006879">
    <property type="term" value="P:intracellular iron ion homeostasis"/>
    <property type="evidence" value="ECO:0007669"/>
    <property type="project" value="TreeGrafter"/>
</dbReference>
<evidence type="ECO:0000313" key="10">
    <source>
        <dbReference type="Proteomes" id="UP000076863"/>
    </source>
</evidence>
<dbReference type="EMBL" id="AZHA01000049">
    <property type="protein sequence ID" value="OAA34741.1"/>
    <property type="molecule type" value="Genomic_DNA"/>
</dbReference>
<sequence>MIIDGETYACEGCIRGHRTRNCQHSDRPLQHIKAKGRPVSQCNHCRSERKNRSAHVKCQCGKRASEGGSDCGCFSGGKCKCATKKSPKQAPTQLGDISETLSDLASPASTLNTASPAQLSTSGDFQWSDAATPVSNFTSLDGLAQFDHNSWLNTPQLDAAAAFGGSVVDHSSALATQPTTGVETGFQSADYQPQFPMGMPDFTNVNDWPALDDESAKQFLAMMDHSAGMDLTGLDASAPNTTGGFNMGSTFEMDFSSLDQQQPSAQPVTETANGANCNSKREGGCGPCCG</sequence>
<proteinExistence type="predicted"/>
<name>A0A166WHR4_9HYPO</name>
<evidence type="ECO:0000256" key="6">
    <source>
        <dbReference type="ARBA" id="ARBA00023163"/>
    </source>
</evidence>
<dbReference type="AlphaFoldDB" id="A0A166WHR4"/>
<evidence type="ECO:0000256" key="2">
    <source>
        <dbReference type="ARBA" id="ARBA00022723"/>
    </source>
</evidence>
<dbReference type="SUPFAM" id="SSF57879">
    <property type="entry name" value="Zinc domain conserved in yeast copper-regulated transcription factors"/>
    <property type="match status" value="1"/>
</dbReference>
<dbReference type="InterPro" id="IPR036395">
    <property type="entry name" value="Cu_fist_DNA-bd_dom_sf"/>
</dbReference>
<dbReference type="GO" id="GO:0000978">
    <property type="term" value="F:RNA polymerase II cis-regulatory region sequence-specific DNA binding"/>
    <property type="evidence" value="ECO:0007669"/>
    <property type="project" value="TreeGrafter"/>
</dbReference>
<keyword evidence="6" id="KW-0804">Transcription</keyword>
<keyword evidence="10" id="KW-1185">Reference proteome</keyword>
<dbReference type="PANTHER" id="PTHR28088:SF5">
    <property type="entry name" value="TRANSCRIPTIONAL ACTIVATOR HAA1-RELATED"/>
    <property type="match status" value="1"/>
</dbReference>